<dbReference type="EMBL" id="JACAGC010000025">
    <property type="protein sequence ID" value="KAF6278087.1"/>
    <property type="molecule type" value="Genomic_DNA"/>
</dbReference>
<protein>
    <submittedName>
        <fullName evidence="1">Uncharacterized protein</fullName>
    </submittedName>
</protein>
<organism evidence="1 2">
    <name type="scientific">Rhinolophus ferrumequinum</name>
    <name type="common">Greater horseshoe bat</name>
    <dbReference type="NCBI Taxonomy" id="59479"/>
    <lineage>
        <taxon>Eukaryota</taxon>
        <taxon>Metazoa</taxon>
        <taxon>Chordata</taxon>
        <taxon>Craniata</taxon>
        <taxon>Vertebrata</taxon>
        <taxon>Euteleostomi</taxon>
        <taxon>Mammalia</taxon>
        <taxon>Eutheria</taxon>
        <taxon>Laurasiatheria</taxon>
        <taxon>Chiroptera</taxon>
        <taxon>Yinpterochiroptera</taxon>
        <taxon>Rhinolophoidea</taxon>
        <taxon>Rhinolophidae</taxon>
        <taxon>Rhinolophinae</taxon>
        <taxon>Rhinolophus</taxon>
    </lineage>
</organism>
<comment type="caution">
    <text evidence="1">The sequence shown here is derived from an EMBL/GenBank/DDBJ whole genome shotgun (WGS) entry which is preliminary data.</text>
</comment>
<reference evidence="1 2" key="1">
    <citation type="journal article" date="2020" name="Nature">
        <title>Six reference-quality genomes reveal evolution of bat adaptations.</title>
        <authorList>
            <person name="Jebb D."/>
            <person name="Huang Z."/>
            <person name="Pippel M."/>
            <person name="Hughes G.M."/>
            <person name="Lavrichenko K."/>
            <person name="Devanna P."/>
            <person name="Winkler S."/>
            <person name="Jermiin L.S."/>
            <person name="Skirmuntt E.C."/>
            <person name="Katzourakis A."/>
            <person name="Burkitt-Gray L."/>
            <person name="Ray D.A."/>
            <person name="Sullivan K.A.M."/>
            <person name="Roscito J.G."/>
            <person name="Kirilenko B.M."/>
            <person name="Davalos L.M."/>
            <person name="Corthals A.P."/>
            <person name="Power M.L."/>
            <person name="Jones G."/>
            <person name="Ransome R.D."/>
            <person name="Dechmann D.K.N."/>
            <person name="Locatelli A.G."/>
            <person name="Puechmaille S.J."/>
            <person name="Fedrigo O."/>
            <person name="Jarvis E.D."/>
            <person name="Hiller M."/>
            <person name="Vernes S.C."/>
            <person name="Myers E.W."/>
            <person name="Teeling E.C."/>
        </authorList>
    </citation>
    <scope>NUCLEOTIDE SEQUENCE [LARGE SCALE GENOMIC DNA]</scope>
    <source>
        <strain evidence="1">MRhiFer1</strain>
        <tissue evidence="1">Lung</tissue>
    </source>
</reference>
<gene>
    <name evidence="1" type="ORF">mRhiFer1_009374</name>
</gene>
<evidence type="ECO:0000313" key="1">
    <source>
        <dbReference type="EMBL" id="KAF6278087.1"/>
    </source>
</evidence>
<name>A0A7J7RPW5_RHIFE</name>
<accession>A0A7J7RPW5</accession>
<evidence type="ECO:0000313" key="2">
    <source>
        <dbReference type="Proteomes" id="UP000585614"/>
    </source>
</evidence>
<proteinExistence type="predicted"/>
<dbReference type="AlphaFoldDB" id="A0A7J7RPW5"/>
<sequence>MVAFQLAESLGLGAPGSCSAPARLAGSWVLELGADQFLALDLSRQLFPARHPGEEGRACVYLRHVSQWIPTHLFYHLQPGQPPLPWAHVVREPSGSACQPPLYEPGCISLLGFADFLRASGGRKGIPGPCLFNPGIFPPLDLMSPFEKLEPRPMCLMKG</sequence>
<dbReference type="Proteomes" id="UP000585614">
    <property type="component" value="Unassembled WGS sequence"/>
</dbReference>